<keyword evidence="1" id="KW-0812">Transmembrane</keyword>
<accession>A0A8S1MWH5</accession>
<evidence type="ECO:0000313" key="2">
    <source>
        <dbReference type="EMBL" id="CAD8083999.1"/>
    </source>
</evidence>
<keyword evidence="1" id="KW-1133">Transmembrane helix</keyword>
<dbReference type="AlphaFoldDB" id="A0A8S1MWH5"/>
<name>A0A8S1MWH5_PARPR</name>
<dbReference type="OMA" id="RSQYKFD"/>
<keyword evidence="1" id="KW-0472">Membrane</keyword>
<keyword evidence="3" id="KW-1185">Reference proteome</keyword>
<organism evidence="2 3">
    <name type="scientific">Paramecium primaurelia</name>
    <dbReference type="NCBI Taxonomy" id="5886"/>
    <lineage>
        <taxon>Eukaryota</taxon>
        <taxon>Sar</taxon>
        <taxon>Alveolata</taxon>
        <taxon>Ciliophora</taxon>
        <taxon>Intramacronucleata</taxon>
        <taxon>Oligohymenophorea</taxon>
        <taxon>Peniculida</taxon>
        <taxon>Parameciidae</taxon>
        <taxon>Paramecium</taxon>
    </lineage>
</organism>
<feature type="transmembrane region" description="Helical" evidence="1">
    <location>
        <begin position="44"/>
        <end position="65"/>
    </location>
</feature>
<gene>
    <name evidence="2" type="ORF">PPRIM_AZ9-3.1.T0710126</name>
</gene>
<evidence type="ECO:0000313" key="3">
    <source>
        <dbReference type="Proteomes" id="UP000688137"/>
    </source>
</evidence>
<sequence>MQRKESKKATIPKMMARVLQYQDASDKLTQFLFIKQGQDRIRRIILAFLIADFTNLILVSGQWYVGFHQTLKEWLEDLDNRFIKAHLHILSFKNSDFLQTSFCVDNTKTKKLFRWDRTIISEVLNGFNGKCITIAFKYNRKYRSQYKFDVLPSNSKRVIWIAREQTKHNFESVTQVMNIQPIISGDCVKIAINFYNKMTFIDPDTIEFEEPQIEQSKECICPIQSLFFDWVSIQYAKQRPQLNDYQVHPHLNLIDCRCAGVDTVAYQFVYEACELGSFRNDLIGIPIEVVQQGQEVVTELNKVGLVSDRECKLQLRKQDQLIFYLTSGD</sequence>
<comment type="caution">
    <text evidence="2">The sequence shown here is derived from an EMBL/GenBank/DDBJ whole genome shotgun (WGS) entry which is preliminary data.</text>
</comment>
<dbReference type="Proteomes" id="UP000688137">
    <property type="component" value="Unassembled WGS sequence"/>
</dbReference>
<dbReference type="EMBL" id="CAJJDM010000074">
    <property type="protein sequence ID" value="CAD8083999.1"/>
    <property type="molecule type" value="Genomic_DNA"/>
</dbReference>
<evidence type="ECO:0000256" key="1">
    <source>
        <dbReference type="SAM" id="Phobius"/>
    </source>
</evidence>
<reference evidence="2" key="1">
    <citation type="submission" date="2021-01" db="EMBL/GenBank/DDBJ databases">
        <authorList>
            <consortium name="Genoscope - CEA"/>
            <person name="William W."/>
        </authorList>
    </citation>
    <scope>NUCLEOTIDE SEQUENCE</scope>
</reference>
<protein>
    <submittedName>
        <fullName evidence="2">Uncharacterized protein</fullName>
    </submittedName>
</protein>
<proteinExistence type="predicted"/>